<accession>A0A2B9E1B1</accession>
<dbReference type="Pfam" id="PF08486">
    <property type="entry name" value="SpoIID"/>
    <property type="match status" value="1"/>
</dbReference>
<dbReference type="EMBL" id="NUHO01000038">
    <property type="protein sequence ID" value="PGM94042.1"/>
    <property type="molecule type" value="Genomic_DNA"/>
</dbReference>
<organism evidence="2 3">
    <name type="scientific">Bacillus cereus</name>
    <dbReference type="NCBI Taxonomy" id="1396"/>
    <lineage>
        <taxon>Bacteria</taxon>
        <taxon>Bacillati</taxon>
        <taxon>Bacillota</taxon>
        <taxon>Bacilli</taxon>
        <taxon>Bacillales</taxon>
        <taxon>Bacillaceae</taxon>
        <taxon>Bacillus</taxon>
        <taxon>Bacillus cereus group</taxon>
    </lineage>
</organism>
<evidence type="ECO:0000259" key="1">
    <source>
        <dbReference type="Pfam" id="PF08486"/>
    </source>
</evidence>
<evidence type="ECO:0000313" key="2">
    <source>
        <dbReference type="EMBL" id="PGM94042.1"/>
    </source>
</evidence>
<feature type="domain" description="Sporulation stage II protein D amidase enhancer LytB N-terminal" evidence="1">
    <location>
        <begin position="209"/>
        <end position="286"/>
    </location>
</feature>
<dbReference type="InterPro" id="IPR013693">
    <property type="entry name" value="SpoIID/LytB_N"/>
</dbReference>
<gene>
    <name evidence="2" type="ORF">CN958_11800</name>
</gene>
<comment type="caution">
    <text evidence="2">The sequence shown here is derived from an EMBL/GenBank/DDBJ whole genome shotgun (WGS) entry which is preliminary data.</text>
</comment>
<reference evidence="2 3" key="1">
    <citation type="submission" date="2017-09" db="EMBL/GenBank/DDBJ databases">
        <title>Large-scale bioinformatics analysis of Bacillus genomes uncovers conserved roles of natural products in bacterial physiology.</title>
        <authorList>
            <consortium name="Agbiome Team Llc"/>
            <person name="Bleich R.M."/>
            <person name="Grubbs K.J."/>
            <person name="Santa Maria K.C."/>
            <person name="Allen S.E."/>
            <person name="Farag S."/>
            <person name="Shank E.A."/>
            <person name="Bowers A."/>
        </authorList>
    </citation>
    <scope>NUCLEOTIDE SEQUENCE [LARGE SCALE GENOMIC DNA]</scope>
    <source>
        <strain evidence="2 3">AFS053130</strain>
    </source>
</reference>
<evidence type="ECO:0000313" key="3">
    <source>
        <dbReference type="Proteomes" id="UP000222054"/>
    </source>
</evidence>
<dbReference type="RefSeq" id="WP_098776999.1">
    <property type="nucleotide sequence ID" value="NZ_NUHO01000038.1"/>
</dbReference>
<protein>
    <submittedName>
        <fullName evidence="2">Peptidoglycan-binding protein</fullName>
    </submittedName>
</protein>
<dbReference type="AlphaFoldDB" id="A0A2B9E1B1"/>
<sequence length="348" mass="40066">MNKYHFYHWDQSKNLCHQPYPFLNENQFYNYTQSSYRASTGKLIVAVYEMNTDKPIKGARVFIRKQDESSQVIATLQTNDIGLTSVISLSAPPKVSASDPSGPKPYSEYILTIEAPNYGVKVIRGVQIFAGTTAKQRVDMLPINRIEELQSIEIIDVPQHRLTQPYLERQLLPVCMYSSDSPSYGHNLQIPQYIIVHDGNPHEVAPRYKVDFKEYVKNVSASELYPNWPKEALKSNIVCITSLVLNRIYKGHYFNRGFTISSLAQFDQSFVHGRNTFLEIDDAVDEVFNQYIAKPYSVEPMLIVYSSGIRNYSDERFCRWGSKYLADQGRDYVSIIRAFYPLSEINFL</sequence>
<name>A0A2B9E1B1_BACCE</name>
<dbReference type="Proteomes" id="UP000222054">
    <property type="component" value="Unassembled WGS sequence"/>
</dbReference>
<proteinExistence type="predicted"/>